<dbReference type="InterPro" id="IPR036390">
    <property type="entry name" value="WH_DNA-bd_sf"/>
</dbReference>
<dbReference type="Gene3D" id="3.40.50.1360">
    <property type="match status" value="1"/>
</dbReference>
<dbReference type="GO" id="GO:0003677">
    <property type="term" value="F:DNA binding"/>
    <property type="evidence" value="ECO:0007669"/>
    <property type="project" value="UniProtKB-KW"/>
</dbReference>
<dbReference type="PROSITE" id="PS51000">
    <property type="entry name" value="HTH_DEOR_2"/>
    <property type="match status" value="1"/>
</dbReference>
<dbReference type="InterPro" id="IPR037171">
    <property type="entry name" value="NagB/RpiA_transferase-like"/>
</dbReference>
<gene>
    <name evidence="5" type="ORF">SAMN05660742_10117</name>
</gene>
<keyword evidence="2" id="KW-0238">DNA-binding</keyword>
<dbReference type="InterPro" id="IPR050313">
    <property type="entry name" value="Carb_Metab_HTH_regulators"/>
</dbReference>
<dbReference type="SUPFAM" id="SSF46785">
    <property type="entry name" value="Winged helix' DNA-binding domain"/>
    <property type="match status" value="1"/>
</dbReference>
<proteinExistence type="predicted"/>
<evidence type="ECO:0000256" key="3">
    <source>
        <dbReference type="ARBA" id="ARBA00023163"/>
    </source>
</evidence>
<dbReference type="Gene3D" id="1.10.10.10">
    <property type="entry name" value="Winged helix-like DNA-binding domain superfamily/Winged helix DNA-binding domain"/>
    <property type="match status" value="1"/>
</dbReference>
<dbReference type="STRING" id="84035.SAMN05660742_10117"/>
<dbReference type="RefSeq" id="WP_019554232.1">
    <property type="nucleotide sequence ID" value="NZ_FNZK01000001.1"/>
</dbReference>
<dbReference type="SMART" id="SM01134">
    <property type="entry name" value="DeoRC"/>
    <property type="match status" value="1"/>
</dbReference>
<dbReference type="InterPro" id="IPR018356">
    <property type="entry name" value="Tscrpt_reg_HTH_DeoR_CS"/>
</dbReference>
<evidence type="ECO:0000313" key="5">
    <source>
        <dbReference type="EMBL" id="SEI77854.1"/>
    </source>
</evidence>
<dbReference type="Proteomes" id="UP000199662">
    <property type="component" value="Unassembled WGS sequence"/>
</dbReference>
<evidence type="ECO:0000256" key="2">
    <source>
        <dbReference type="ARBA" id="ARBA00023125"/>
    </source>
</evidence>
<dbReference type="EMBL" id="FNZK01000001">
    <property type="protein sequence ID" value="SEI77854.1"/>
    <property type="molecule type" value="Genomic_DNA"/>
</dbReference>
<dbReference type="InterPro" id="IPR014036">
    <property type="entry name" value="DeoR-like_C"/>
</dbReference>
<keyword evidence="6" id="KW-1185">Reference proteome</keyword>
<feature type="domain" description="HTH deoR-type" evidence="4">
    <location>
        <begin position="2"/>
        <end position="57"/>
    </location>
</feature>
<dbReference type="Pfam" id="PF08220">
    <property type="entry name" value="HTH_DeoR"/>
    <property type="match status" value="1"/>
</dbReference>
<dbReference type="PRINTS" id="PR00037">
    <property type="entry name" value="HTHLACR"/>
</dbReference>
<organism evidence="5 6">
    <name type="scientific">Propionispira arboris</name>
    <dbReference type="NCBI Taxonomy" id="84035"/>
    <lineage>
        <taxon>Bacteria</taxon>
        <taxon>Bacillati</taxon>
        <taxon>Bacillota</taxon>
        <taxon>Negativicutes</taxon>
        <taxon>Selenomonadales</taxon>
        <taxon>Selenomonadaceae</taxon>
        <taxon>Propionispira</taxon>
    </lineage>
</organism>
<keyword evidence="1" id="KW-0805">Transcription regulation</keyword>
<dbReference type="PROSITE" id="PS00894">
    <property type="entry name" value="HTH_DEOR_1"/>
    <property type="match status" value="1"/>
</dbReference>
<reference evidence="5 6" key="1">
    <citation type="submission" date="2016-10" db="EMBL/GenBank/DDBJ databases">
        <authorList>
            <person name="de Groot N.N."/>
        </authorList>
    </citation>
    <scope>NUCLEOTIDE SEQUENCE [LARGE SCALE GENOMIC DNA]</scope>
    <source>
        <strain evidence="5 6">DSM 2179</strain>
    </source>
</reference>
<dbReference type="InterPro" id="IPR001034">
    <property type="entry name" value="DeoR_HTH"/>
</dbReference>
<dbReference type="InterPro" id="IPR036388">
    <property type="entry name" value="WH-like_DNA-bd_sf"/>
</dbReference>
<dbReference type="Pfam" id="PF00455">
    <property type="entry name" value="DeoRC"/>
    <property type="match status" value="1"/>
</dbReference>
<dbReference type="GO" id="GO:0003700">
    <property type="term" value="F:DNA-binding transcription factor activity"/>
    <property type="evidence" value="ECO:0007669"/>
    <property type="project" value="InterPro"/>
</dbReference>
<protein>
    <submittedName>
        <fullName evidence="5">Transcriptional regulator, DeoR family</fullName>
    </submittedName>
</protein>
<accession>A0A1H6TI38</accession>
<keyword evidence="3" id="KW-0804">Transcription</keyword>
<dbReference type="SMART" id="SM00420">
    <property type="entry name" value="HTH_DEOR"/>
    <property type="match status" value="1"/>
</dbReference>
<dbReference type="AlphaFoldDB" id="A0A1H6TI38"/>
<name>A0A1H6TI38_9FIRM</name>
<evidence type="ECO:0000259" key="4">
    <source>
        <dbReference type="PROSITE" id="PS51000"/>
    </source>
</evidence>
<sequence>MKINRLNKIEEILEDSDSISINKLCEIFDVSKNTIRRDIAELEKHGIITKVYGGIMLKHSTESPEPFATREIKNPSLKKQIARLAADLVCDGDVIYIDSGTTTMHMIPYLAEKKNLTIVTASVHVINLAAAYSQLNIIATGGSLYLPSNAFVGPSVVNCLNNYNISKTFLASTGISLENGVTNASPLECEIKRYLAQKNNMKVLLIDSSKINVSSLMTYCEISDLNYLIVDKEPPVEYLTYLSKHKVKLLTNQTNFSQEENFYKL</sequence>
<evidence type="ECO:0000256" key="1">
    <source>
        <dbReference type="ARBA" id="ARBA00023015"/>
    </source>
</evidence>
<dbReference type="PANTHER" id="PTHR30363:SF60">
    <property type="entry name" value="HTH-TYPE TRANSCRIPTIONAL REGULATOR IOLR"/>
    <property type="match status" value="1"/>
</dbReference>
<evidence type="ECO:0000313" key="6">
    <source>
        <dbReference type="Proteomes" id="UP000199662"/>
    </source>
</evidence>
<dbReference type="SUPFAM" id="SSF100950">
    <property type="entry name" value="NagB/RpiA/CoA transferase-like"/>
    <property type="match status" value="1"/>
</dbReference>
<dbReference type="PANTHER" id="PTHR30363">
    <property type="entry name" value="HTH-TYPE TRANSCRIPTIONAL REGULATOR SRLR-RELATED"/>
    <property type="match status" value="1"/>
</dbReference>